<gene>
    <name evidence="9 18" type="primary">hemA</name>
    <name evidence="18" type="ORF">GCM10007895_07610</name>
</gene>
<dbReference type="InterPro" id="IPR036453">
    <property type="entry name" value="GluRdtase_dimer_dom_sf"/>
</dbReference>
<dbReference type="Gene3D" id="3.30.460.30">
    <property type="entry name" value="Glutamyl-tRNA reductase, N-terminal domain"/>
    <property type="match status" value="1"/>
</dbReference>
<comment type="caution">
    <text evidence="18">The sequence shown here is derived from an EMBL/GenBank/DDBJ whole genome shotgun (WGS) entry which is preliminary data.</text>
</comment>
<evidence type="ECO:0000256" key="7">
    <source>
        <dbReference type="ARBA" id="ARBA00047464"/>
    </source>
</evidence>
<dbReference type="SUPFAM" id="SSF69742">
    <property type="entry name" value="Glutamyl tRNA-reductase catalytic, N-terminal domain"/>
    <property type="match status" value="1"/>
</dbReference>
<dbReference type="InterPro" id="IPR006151">
    <property type="entry name" value="Shikm_DH/Glu-tRNA_Rdtase"/>
</dbReference>
<dbReference type="Pfam" id="PF05201">
    <property type="entry name" value="GlutR_N"/>
    <property type="match status" value="1"/>
</dbReference>
<feature type="binding site" evidence="9 11">
    <location>
        <position position="105"/>
    </location>
    <ligand>
        <name>substrate</name>
    </ligand>
</feature>
<dbReference type="Gene3D" id="3.40.50.720">
    <property type="entry name" value="NAD(P)-binding Rossmann-like Domain"/>
    <property type="match status" value="1"/>
</dbReference>
<dbReference type="InterPro" id="IPR000343">
    <property type="entry name" value="4pyrrol_synth_GluRdtase"/>
</dbReference>
<feature type="binding site" evidence="9 11">
    <location>
        <position position="116"/>
    </location>
    <ligand>
        <name>substrate</name>
    </ligand>
</feature>
<comment type="catalytic activity">
    <reaction evidence="7 9 14">
        <text>(S)-4-amino-5-oxopentanoate + tRNA(Glu) + NADP(+) = L-glutamyl-tRNA(Glu) + NADPH + H(+)</text>
        <dbReference type="Rhea" id="RHEA:12344"/>
        <dbReference type="Rhea" id="RHEA-COMP:9663"/>
        <dbReference type="Rhea" id="RHEA-COMP:9680"/>
        <dbReference type="ChEBI" id="CHEBI:15378"/>
        <dbReference type="ChEBI" id="CHEBI:57501"/>
        <dbReference type="ChEBI" id="CHEBI:57783"/>
        <dbReference type="ChEBI" id="CHEBI:58349"/>
        <dbReference type="ChEBI" id="CHEBI:78442"/>
        <dbReference type="ChEBI" id="CHEBI:78520"/>
        <dbReference type="EC" id="1.2.1.70"/>
    </reaction>
</comment>
<evidence type="ECO:0000256" key="6">
    <source>
        <dbReference type="ARBA" id="ARBA00023244"/>
    </source>
</evidence>
<evidence type="ECO:0000256" key="9">
    <source>
        <dbReference type="HAMAP-Rule" id="MF_00087"/>
    </source>
</evidence>
<feature type="domain" description="Quinate/shikimate 5-dehydrogenase/glutamyl-tRNA reductase" evidence="16">
    <location>
        <begin position="168"/>
        <end position="302"/>
    </location>
</feature>
<dbReference type="InterPro" id="IPR036343">
    <property type="entry name" value="GluRdtase_N_sf"/>
</dbReference>
<dbReference type="GO" id="GO:0050661">
    <property type="term" value="F:NADP binding"/>
    <property type="evidence" value="ECO:0007669"/>
    <property type="project" value="InterPro"/>
</dbReference>
<dbReference type="EMBL" id="BSNC01000003">
    <property type="protein sequence ID" value="GLP95455.1"/>
    <property type="molecule type" value="Genomic_DNA"/>
</dbReference>
<evidence type="ECO:0000256" key="10">
    <source>
        <dbReference type="PIRSR" id="PIRSR000445-1"/>
    </source>
</evidence>
<organism evidence="18 19">
    <name type="scientific">Paraferrimonas sedimenticola</name>
    <dbReference type="NCBI Taxonomy" id="375674"/>
    <lineage>
        <taxon>Bacteria</taxon>
        <taxon>Pseudomonadati</taxon>
        <taxon>Pseudomonadota</taxon>
        <taxon>Gammaproteobacteria</taxon>
        <taxon>Alteromonadales</taxon>
        <taxon>Ferrimonadaceae</taxon>
        <taxon>Paraferrimonas</taxon>
    </lineage>
</organism>
<evidence type="ECO:0000256" key="8">
    <source>
        <dbReference type="ARBA" id="ARBA00068659"/>
    </source>
</evidence>
<comment type="pathway">
    <text evidence="1 9 14">Porphyrin-containing compound metabolism; protoporphyrin-IX biosynthesis; 5-aminolevulinate from L-glutamyl-tRNA(Glu): step 1/2.</text>
</comment>
<comment type="subunit">
    <text evidence="9">Homodimer.</text>
</comment>
<keyword evidence="6 9" id="KW-0627">Porphyrin biosynthesis</keyword>
<dbReference type="FunFam" id="3.30.460.30:FF:000001">
    <property type="entry name" value="Glutamyl-tRNA reductase"/>
    <property type="match status" value="1"/>
</dbReference>
<keyword evidence="4 9" id="KW-0521">NADP</keyword>
<dbReference type="SUPFAM" id="SSF69075">
    <property type="entry name" value="Glutamyl tRNA-reductase dimerization domain"/>
    <property type="match status" value="1"/>
</dbReference>
<comment type="similarity">
    <text evidence="2 9 14">Belongs to the glutamyl-tRNA reductase family.</text>
</comment>
<keyword evidence="5 9" id="KW-0560">Oxidoreductase</keyword>
<evidence type="ECO:0000256" key="11">
    <source>
        <dbReference type="PIRSR" id="PIRSR000445-2"/>
    </source>
</evidence>
<evidence type="ECO:0000256" key="12">
    <source>
        <dbReference type="PIRSR" id="PIRSR000445-3"/>
    </source>
</evidence>
<dbReference type="InterPro" id="IPR018214">
    <property type="entry name" value="GluRdtase_CS"/>
</dbReference>
<proteinExistence type="inferred from homology"/>
<dbReference type="InterPro" id="IPR036291">
    <property type="entry name" value="NAD(P)-bd_dom_sf"/>
</dbReference>
<evidence type="ECO:0000259" key="15">
    <source>
        <dbReference type="Pfam" id="PF00745"/>
    </source>
</evidence>
<evidence type="ECO:0000313" key="19">
    <source>
        <dbReference type="Proteomes" id="UP001161422"/>
    </source>
</evidence>
<dbReference type="PANTHER" id="PTHR43013">
    <property type="entry name" value="GLUTAMYL-TRNA REDUCTASE"/>
    <property type="match status" value="1"/>
</dbReference>
<feature type="site" description="Important for activity" evidence="9 13">
    <location>
        <position position="95"/>
    </location>
</feature>
<comment type="miscellaneous">
    <text evidence="9">During catalysis, the active site Cys acts as a nucleophile attacking the alpha-carbonyl group of tRNA-bound glutamate with the formation of a thioester intermediate between enzyme and glutamate, and the concomitant release of tRNA(Glu). The thioester intermediate is finally reduced by direct hydride transfer from NADPH, to form the product GSA.</text>
</comment>
<reference evidence="18" key="1">
    <citation type="journal article" date="2014" name="Int. J. Syst. Evol. Microbiol.">
        <title>Complete genome sequence of Corynebacterium casei LMG S-19264T (=DSM 44701T), isolated from a smear-ripened cheese.</title>
        <authorList>
            <consortium name="US DOE Joint Genome Institute (JGI-PGF)"/>
            <person name="Walter F."/>
            <person name="Albersmeier A."/>
            <person name="Kalinowski J."/>
            <person name="Ruckert C."/>
        </authorList>
    </citation>
    <scope>NUCLEOTIDE SEQUENCE</scope>
    <source>
        <strain evidence="18">NBRC 101628</strain>
    </source>
</reference>
<evidence type="ECO:0000256" key="1">
    <source>
        <dbReference type="ARBA" id="ARBA00005059"/>
    </source>
</evidence>
<dbReference type="NCBIfam" id="TIGR01035">
    <property type="entry name" value="hemA"/>
    <property type="match status" value="1"/>
</dbReference>
<dbReference type="FunFam" id="3.40.50.720:FF:000031">
    <property type="entry name" value="Glutamyl-tRNA reductase"/>
    <property type="match status" value="1"/>
</dbReference>
<evidence type="ECO:0000256" key="4">
    <source>
        <dbReference type="ARBA" id="ARBA00022857"/>
    </source>
</evidence>
<dbReference type="Pfam" id="PF01488">
    <property type="entry name" value="Shikimate_DH"/>
    <property type="match status" value="1"/>
</dbReference>
<evidence type="ECO:0000313" key="18">
    <source>
        <dbReference type="EMBL" id="GLP95455.1"/>
    </source>
</evidence>
<feature type="domain" description="Glutamyl-tRNA reductase N-terminal" evidence="17">
    <location>
        <begin position="6"/>
        <end position="152"/>
    </location>
</feature>
<protein>
    <recommendedName>
        <fullName evidence="8 9">Glutamyl-tRNA reductase</fullName>
        <shortName evidence="9">GluTR</shortName>
        <ecNumber evidence="3 9">1.2.1.70</ecNumber>
    </recommendedName>
</protein>
<comment type="domain">
    <text evidence="9">Possesses an unusual extended V-shaped dimeric structure with each monomer consisting of three distinct domains arranged along a curved 'spinal' alpha-helix. The N-terminal catalytic domain specifically recognizes the glutamate moiety of the substrate. The second domain is the NADPH-binding domain, and the third C-terminal domain is responsible for dimerization.</text>
</comment>
<dbReference type="EC" id="1.2.1.70" evidence="3 9"/>
<evidence type="ECO:0000259" key="17">
    <source>
        <dbReference type="Pfam" id="PF05201"/>
    </source>
</evidence>
<evidence type="ECO:0000259" key="16">
    <source>
        <dbReference type="Pfam" id="PF01488"/>
    </source>
</evidence>
<name>A0AA37VXZ2_9GAMM</name>
<dbReference type="PANTHER" id="PTHR43013:SF1">
    <property type="entry name" value="GLUTAMYL-TRNA REDUCTASE"/>
    <property type="match status" value="1"/>
</dbReference>
<dbReference type="Pfam" id="PF00745">
    <property type="entry name" value="GlutR_dimer"/>
    <property type="match status" value="1"/>
</dbReference>
<evidence type="ECO:0000256" key="14">
    <source>
        <dbReference type="RuleBase" id="RU000584"/>
    </source>
</evidence>
<evidence type="ECO:0000256" key="3">
    <source>
        <dbReference type="ARBA" id="ARBA00012970"/>
    </source>
</evidence>
<evidence type="ECO:0000256" key="2">
    <source>
        <dbReference type="ARBA" id="ARBA00005916"/>
    </source>
</evidence>
<feature type="domain" description="Tetrapyrrole biosynthesis glutamyl-tRNA reductase dimerisation" evidence="15">
    <location>
        <begin position="316"/>
        <end position="406"/>
    </location>
</feature>
<accession>A0AA37VXZ2</accession>
<evidence type="ECO:0000256" key="5">
    <source>
        <dbReference type="ARBA" id="ARBA00023002"/>
    </source>
</evidence>
<evidence type="ECO:0000256" key="13">
    <source>
        <dbReference type="PIRSR" id="PIRSR000445-4"/>
    </source>
</evidence>
<feature type="binding site" evidence="9 12">
    <location>
        <begin position="185"/>
        <end position="190"/>
    </location>
    <ligand>
        <name>NADP(+)</name>
        <dbReference type="ChEBI" id="CHEBI:58349"/>
    </ligand>
</feature>
<dbReference type="PIRSF" id="PIRSF000445">
    <property type="entry name" value="4pyrrol_synth_GluRdtase"/>
    <property type="match status" value="1"/>
</dbReference>
<keyword evidence="19" id="KW-1185">Reference proteome</keyword>
<dbReference type="SUPFAM" id="SSF51735">
    <property type="entry name" value="NAD(P)-binding Rossmann-fold domains"/>
    <property type="match status" value="1"/>
</dbReference>
<sequence length="416" mass="45640">MSLIAIGINHKTATVALREKLAFGPDKIADALKSLAGQSKTGEAVILSTCNRTELYTNTAEMEQLIDWLETYQGLPREELEPCLYRHEGLEAVQHLMRVSCGLDSLVLGEPQILGQIKQAFGTAKDAGTMAATLDKLFQRTFSVAKKVRTETEIGASAVSVAFAAVNMAKHIFSSLAKTNVLLVGAGETVELVARHLKENGVENVVVANRTVSRAQAVANEFNAEAVTLEAIPEYLPNADIVISSTASPLPILGKGMVENALRQRRHRPMLLVDIAVPRDIEAEVADLDDAFLYTVDDLQSIVEQNIASRQEAAQQAEAIARDQAQQFMSWLKQLESVDHIREYRSNANVVKDELVERAKNRLEQGMDADKVLVELANKLTNRLIHSPTQALTEASRNGDLEALRQLRLTLGIDKD</sequence>
<dbReference type="InterPro" id="IPR015896">
    <property type="entry name" value="4pyrrol_synth_GluRdtase_dimer"/>
</dbReference>
<reference evidence="18" key="2">
    <citation type="submission" date="2023-01" db="EMBL/GenBank/DDBJ databases">
        <title>Draft genome sequence of Paraferrimonas sedimenticola strain NBRC 101628.</title>
        <authorList>
            <person name="Sun Q."/>
            <person name="Mori K."/>
        </authorList>
    </citation>
    <scope>NUCLEOTIDE SEQUENCE</scope>
    <source>
        <strain evidence="18">NBRC 101628</strain>
    </source>
</reference>
<dbReference type="Proteomes" id="UP001161422">
    <property type="component" value="Unassembled WGS sequence"/>
</dbReference>
<dbReference type="RefSeq" id="WP_095505463.1">
    <property type="nucleotide sequence ID" value="NZ_BSNC01000003.1"/>
</dbReference>
<dbReference type="GO" id="GO:0019353">
    <property type="term" value="P:protoporphyrinogen IX biosynthetic process from glutamate"/>
    <property type="evidence" value="ECO:0007669"/>
    <property type="project" value="TreeGrafter"/>
</dbReference>
<dbReference type="GO" id="GO:0008883">
    <property type="term" value="F:glutamyl-tRNA reductase activity"/>
    <property type="evidence" value="ECO:0007669"/>
    <property type="project" value="UniProtKB-UniRule"/>
</dbReference>
<dbReference type="PROSITE" id="PS00747">
    <property type="entry name" value="GLUTR"/>
    <property type="match status" value="1"/>
</dbReference>
<feature type="binding site" evidence="9 11">
    <location>
        <begin position="110"/>
        <end position="112"/>
    </location>
    <ligand>
        <name>substrate</name>
    </ligand>
</feature>
<comment type="function">
    <text evidence="9">Catalyzes the NADPH-dependent reduction of glutamyl-tRNA(Glu) to glutamate 1-semialdehyde (GSA).</text>
</comment>
<dbReference type="CDD" id="cd05213">
    <property type="entry name" value="NAD_bind_Glutamyl_tRNA_reduct"/>
    <property type="match status" value="1"/>
</dbReference>
<feature type="binding site" evidence="9 11">
    <location>
        <begin position="49"/>
        <end position="52"/>
    </location>
    <ligand>
        <name>substrate</name>
    </ligand>
</feature>
<dbReference type="AlphaFoldDB" id="A0AA37VXZ2"/>
<dbReference type="HAMAP" id="MF_00087">
    <property type="entry name" value="Glu_tRNA_reductase"/>
    <property type="match status" value="1"/>
</dbReference>
<feature type="active site" description="Nucleophile" evidence="9 10">
    <location>
        <position position="50"/>
    </location>
</feature>
<dbReference type="InterPro" id="IPR015895">
    <property type="entry name" value="4pyrrol_synth_GluRdtase_N"/>
</dbReference>